<evidence type="ECO:0000313" key="1">
    <source>
        <dbReference type="Proteomes" id="UP000694850"/>
    </source>
</evidence>
<keyword evidence="1" id="KW-1185">Reference proteome</keyword>
<organism evidence="1 2">
    <name type="scientific">Orycteropus afer afer</name>
    <dbReference type="NCBI Taxonomy" id="1230840"/>
    <lineage>
        <taxon>Eukaryota</taxon>
        <taxon>Metazoa</taxon>
        <taxon>Chordata</taxon>
        <taxon>Craniata</taxon>
        <taxon>Vertebrata</taxon>
        <taxon>Euteleostomi</taxon>
        <taxon>Mammalia</taxon>
        <taxon>Eutheria</taxon>
        <taxon>Afrotheria</taxon>
        <taxon>Tubulidentata</taxon>
        <taxon>Orycteropodidae</taxon>
        <taxon>Orycteropus</taxon>
    </lineage>
</organism>
<gene>
    <name evidence="2" type="primary">LOC122151822</name>
</gene>
<protein>
    <submittedName>
        <fullName evidence="2">Myeloid cell surface antigen CD33-like</fullName>
    </submittedName>
</protein>
<reference evidence="2" key="1">
    <citation type="submission" date="2025-08" db="UniProtKB">
        <authorList>
            <consortium name="RefSeq"/>
        </authorList>
    </citation>
    <scope>IDENTIFICATION</scope>
</reference>
<proteinExistence type="predicted"/>
<name>A0AC54ZFX6_ORYAF</name>
<accession>A0AC54ZFX6</accession>
<dbReference type="RefSeq" id="XP_042639171.1">
    <property type="nucleotide sequence ID" value="XM_042783237.1"/>
</dbReference>
<sequence length="332" mass="36893">MAVPIFSCTRTSIPPSPRNPEIPHSSVLTLMSWLQDHSTDLTCQLTFPGVVVTVKRTLQLETGPTQEVQNPFILEMLLLLHLLWAGSLAQDGRFHLQIQRPVTVEEGLCVQVPCSVFYPNYGLNSSTPAYGYWFRDGADVNLDAPVATNNPDRKVQKETQGRFRLVGNPHIYDCSLEIGEAQKGDTGTYFFRVERGHFVRYTYLENKLSVHVAALTQTPNIHIQGILEVDHPKKITCTVPWTCKKETPPTFSWIGVDLTSLGPKAPHSSVLILTPKLHHHGTNLTCQVTLSGVGVTMKRTIQLNVSCGHRLDPKGTPIQEKIGDTPLLQSMT</sequence>
<dbReference type="Proteomes" id="UP000694850">
    <property type="component" value="Unplaced"/>
</dbReference>
<evidence type="ECO:0000313" key="2">
    <source>
        <dbReference type="RefSeq" id="XP_042639171.1"/>
    </source>
</evidence>